<dbReference type="AlphaFoldDB" id="D2B3Z3"/>
<dbReference type="InterPro" id="IPR005118">
    <property type="entry name" value="TRCF_C"/>
</dbReference>
<dbReference type="GO" id="GO:0005737">
    <property type="term" value="C:cytoplasm"/>
    <property type="evidence" value="ECO:0007669"/>
    <property type="project" value="UniProtKB-SubCell"/>
</dbReference>
<dbReference type="HAMAP" id="MF_00969">
    <property type="entry name" value="TRCF"/>
    <property type="match status" value="1"/>
</dbReference>
<evidence type="ECO:0000256" key="1">
    <source>
        <dbReference type="ARBA" id="ARBA00004496"/>
    </source>
</evidence>
<dbReference type="InterPro" id="IPR027417">
    <property type="entry name" value="P-loop_NTPase"/>
</dbReference>
<dbReference type="Gene3D" id="3.90.1150.50">
    <property type="entry name" value="Transcription-repair-coupling factor, D7 domain"/>
    <property type="match status" value="1"/>
</dbReference>
<keyword evidence="6" id="KW-0347">Helicase</keyword>
<dbReference type="GO" id="GO:0005524">
    <property type="term" value="F:ATP binding"/>
    <property type="evidence" value="ECO:0007669"/>
    <property type="project" value="UniProtKB-UniRule"/>
</dbReference>
<keyword evidence="9 13" id="KW-0234">DNA repair</keyword>
<evidence type="ECO:0000313" key="16">
    <source>
        <dbReference type="EMBL" id="ACZ91227.1"/>
    </source>
</evidence>
<dbReference type="GO" id="GO:0016787">
    <property type="term" value="F:hydrolase activity"/>
    <property type="evidence" value="ECO:0007669"/>
    <property type="project" value="UniProtKB-KW"/>
</dbReference>
<dbReference type="Gene3D" id="2.40.10.170">
    <property type="match status" value="1"/>
</dbReference>
<evidence type="ECO:0000256" key="4">
    <source>
        <dbReference type="ARBA" id="ARBA00022763"/>
    </source>
</evidence>
<dbReference type="PANTHER" id="PTHR47964">
    <property type="entry name" value="ATP-DEPENDENT DNA HELICASE HOMOLOG RECG, CHLOROPLASTIC"/>
    <property type="match status" value="1"/>
</dbReference>
<dbReference type="PANTHER" id="PTHR47964:SF1">
    <property type="entry name" value="ATP-DEPENDENT DNA HELICASE HOMOLOG RECG, CHLOROPLASTIC"/>
    <property type="match status" value="1"/>
</dbReference>
<keyword evidence="3 13" id="KW-0547">Nucleotide-binding</keyword>
<dbReference type="InterPro" id="IPR036101">
    <property type="entry name" value="CarD-like/TRCF_RID_sf"/>
</dbReference>
<dbReference type="Proteomes" id="UP000002029">
    <property type="component" value="Chromosome"/>
</dbReference>
<dbReference type="Gene3D" id="3.30.2060.10">
    <property type="entry name" value="Penicillin-binding protein 1b domain"/>
    <property type="match status" value="1"/>
</dbReference>
<dbReference type="FunFam" id="3.40.50.300:FF:000546">
    <property type="entry name" value="Transcription-repair-coupling factor"/>
    <property type="match status" value="1"/>
</dbReference>
<dbReference type="EC" id="3.6.4.-" evidence="13"/>
<dbReference type="SUPFAM" id="SSF143517">
    <property type="entry name" value="TRCF domain-like"/>
    <property type="match status" value="1"/>
</dbReference>
<dbReference type="Gene3D" id="3.40.50.300">
    <property type="entry name" value="P-loop containing nucleotide triphosphate hydrolases"/>
    <property type="match status" value="2"/>
</dbReference>
<comment type="subcellular location">
    <subcellularLocation>
        <location evidence="1 13">Cytoplasm</location>
    </subcellularLocation>
</comment>
<keyword evidence="17" id="KW-1185">Reference proteome</keyword>
<keyword evidence="2 13" id="KW-0963">Cytoplasm</keyword>
<dbReference type="SUPFAM" id="SSF52540">
    <property type="entry name" value="P-loop containing nucleoside triphosphate hydrolases"/>
    <property type="match status" value="4"/>
</dbReference>
<dbReference type="GO" id="GO:0003678">
    <property type="term" value="F:DNA helicase activity"/>
    <property type="evidence" value="ECO:0007669"/>
    <property type="project" value="TreeGrafter"/>
</dbReference>
<evidence type="ECO:0000256" key="5">
    <source>
        <dbReference type="ARBA" id="ARBA00022801"/>
    </source>
</evidence>
<dbReference type="eggNOG" id="COG1197">
    <property type="taxonomic scope" value="Bacteria"/>
</dbReference>
<dbReference type="Pfam" id="PF00270">
    <property type="entry name" value="DEAD"/>
    <property type="match status" value="1"/>
</dbReference>
<dbReference type="PROSITE" id="PS51192">
    <property type="entry name" value="HELICASE_ATP_BIND_1"/>
    <property type="match status" value="1"/>
</dbReference>
<evidence type="ECO:0000256" key="2">
    <source>
        <dbReference type="ARBA" id="ARBA00022490"/>
    </source>
</evidence>
<evidence type="ECO:0000256" key="12">
    <source>
        <dbReference type="ARBA" id="ARBA00070128"/>
    </source>
</evidence>
<comment type="function">
    <text evidence="13">Couples transcription and DNA repair by recognizing RNA polymerase (RNAP) stalled at DNA lesions. Mediates ATP-dependent release of RNAP and its truncated transcript from the DNA, and recruitment of nucleotide excision repair machinery to the damaged site.</text>
</comment>
<dbReference type="Pfam" id="PF00271">
    <property type="entry name" value="Helicase_C"/>
    <property type="match status" value="1"/>
</dbReference>
<dbReference type="InterPro" id="IPR004576">
    <property type="entry name" value="Mfd"/>
</dbReference>
<dbReference type="Pfam" id="PF17757">
    <property type="entry name" value="UvrB_inter"/>
    <property type="match status" value="1"/>
</dbReference>
<dbReference type="SMART" id="SM00487">
    <property type="entry name" value="DEXDc"/>
    <property type="match status" value="1"/>
</dbReference>
<dbReference type="STRING" id="479432.Sros_8585"/>
<dbReference type="InterPro" id="IPR014001">
    <property type="entry name" value="Helicase_ATP-bd"/>
</dbReference>
<evidence type="ECO:0000259" key="15">
    <source>
        <dbReference type="PROSITE" id="PS51194"/>
    </source>
</evidence>
<dbReference type="InterPro" id="IPR037235">
    <property type="entry name" value="TRCF-like_C_D7"/>
</dbReference>
<dbReference type="HOGENOM" id="CLU_005122_0_3_11"/>
<dbReference type="GO" id="GO:0000716">
    <property type="term" value="P:transcription-coupled nucleotide-excision repair, DNA damage recognition"/>
    <property type="evidence" value="ECO:0007669"/>
    <property type="project" value="UniProtKB-UniRule"/>
</dbReference>
<feature type="domain" description="Helicase ATP-binding" evidence="14">
    <location>
        <begin position="664"/>
        <end position="825"/>
    </location>
</feature>
<proteinExistence type="inferred from homology"/>
<dbReference type="CDD" id="cd17991">
    <property type="entry name" value="DEXHc_TRCF"/>
    <property type="match status" value="1"/>
</dbReference>
<dbReference type="SMART" id="SM00982">
    <property type="entry name" value="TRCF"/>
    <property type="match status" value="1"/>
</dbReference>
<keyword evidence="8 13" id="KW-0238">DNA-binding</keyword>
<dbReference type="InterPro" id="IPR011545">
    <property type="entry name" value="DEAD/DEAH_box_helicase_dom"/>
</dbReference>
<sequence>MQVALGGTPVPHRPGACRVAVVGLWANLMSLSGLLDLVAGEPKLASVLEDVRGGDSSDVSLIAPPALRPFTVAALAREGAKDGARAVLAVTATGREAEDLAAALTSLLDPNTVAVFPAWETLPHERLSPRGDTVGQRLAVLRRLAHPIEGDVAAGPLQVIVAPVRAVLQPIVRGLGDLRPVRLRAGDDADLDGIVHRLVENGYNRVDMVEKRGEVAVRGGLLDVFPPTEEHPLRLEFWGDSVEEIRWFKVADQRSLEVAEEGLFAAPCRELLLTEDVRRRARELAELHPALAEILDQLAEGVPMEGMEAFAPVLAGEMDLLIDHLPAQAAVFVCDPERIRGRADELVRTSQEFLEASWINAASGGEAPIDLGAAAFRTLEEIRDHARELGQPWWSIAPFGGDDLGDGLVLQARESEAYRGDTQRALGDIKGWLEEDKVVVLLSEGHGPAERMVELLKGVDLPARLERALDRAPDGTVVHVSTGLIEHGFVSPTLAVLTHLDLVGQKASTKDMRRLPSKRRNMVDPLQLKVGDHVVHEQHGVGRYVEMVQRTVQGATREYLVIEYAKGDRLYVPTDQLDEVTRYVGGESPTLNRMGGADWAKAKTKAKKAVKEIAGELIRLYSARMASPGHAFGPDTPWQREMEDAFPYAETGDQLEAIDEVKRDMERGIPMDRLICGDVGYGKTEIAVRAAFKAVQDGKQVAVLVPTTLLVQQHLSTFAERFSGFPLNVRPMSRFQSDGEVKATLEGLREGSVDVVIGTHRLFSPEVRFKELGLIIIDEEQRFGVEHKEAMKHMRTQVDVLAMSATPIPRTLEMGLTGIREMSTILTPPEERHPILTFVGPYDNKQIGAAIRRELMRDGQIFFVHNRVSSINKVAAMLRELVPEARVAVAHGQMNEHQLEKIMVGFWEREFDLLVCTTIVESGLDVPNANTLIVDRADNYGLSQLHQLRGRVGRGRERGYAYFLYPPEKPLTETAHERLATISQHTEMGAGMYVAMKDLEIRGAGNILGAEQSGFIAGVGFDLYVRMMAEAVQEQKAKLSGGSVEEERPDVKVELPINAHIPHDYVTSERLRLEAYKRIAGIGADVHIAAVRDELVDRYGRPPQEVENLLEVARFRIRARVAGLTDVTLQGQHIRFAPVTLRDSQQVRLQRLYPKALLKPATGTLLVPVPKTRPLGGQPLRDLDLLKWCGDLVEAMFLQNMPVK</sequence>
<reference evidence="16 17" key="1">
    <citation type="journal article" date="2010" name="Stand. Genomic Sci.">
        <title>Complete genome sequence of Streptosporangium roseum type strain (NI 9100).</title>
        <authorList>
            <person name="Nolan M."/>
            <person name="Sikorski J."/>
            <person name="Jando M."/>
            <person name="Lucas S."/>
            <person name="Lapidus A."/>
            <person name="Glavina Del Rio T."/>
            <person name="Chen F."/>
            <person name="Tice H."/>
            <person name="Pitluck S."/>
            <person name="Cheng J.F."/>
            <person name="Chertkov O."/>
            <person name="Sims D."/>
            <person name="Meincke L."/>
            <person name="Brettin T."/>
            <person name="Han C."/>
            <person name="Detter J.C."/>
            <person name="Bruce D."/>
            <person name="Goodwin L."/>
            <person name="Land M."/>
            <person name="Hauser L."/>
            <person name="Chang Y.J."/>
            <person name="Jeffries C.D."/>
            <person name="Ivanova N."/>
            <person name="Mavromatis K."/>
            <person name="Mikhailova N."/>
            <person name="Chen A."/>
            <person name="Palaniappan K."/>
            <person name="Chain P."/>
            <person name="Rohde M."/>
            <person name="Goker M."/>
            <person name="Bristow J."/>
            <person name="Eisen J.A."/>
            <person name="Markowitz V."/>
            <person name="Hugenholtz P."/>
            <person name="Kyrpides N.C."/>
            <person name="Klenk H.P."/>
        </authorList>
    </citation>
    <scope>NUCLEOTIDE SEQUENCE [LARGE SCALE GENOMIC DNA]</scope>
    <source>
        <strain evidence="17">ATCC 12428 / DSM 43021 / JCM 3005 / NI 9100</strain>
    </source>
</reference>
<protein>
    <recommendedName>
        <fullName evidence="12 13">Transcription-repair-coupling factor</fullName>
        <shortName evidence="13">TRCF</shortName>
        <ecNumber evidence="13">3.6.4.-</ecNumber>
    </recommendedName>
</protein>
<dbReference type="InterPro" id="IPR003711">
    <property type="entry name" value="CarD-like/TRCF_RID"/>
</dbReference>
<dbReference type="KEGG" id="sro:Sros_8585"/>
<feature type="domain" description="Helicase C-terminal" evidence="15">
    <location>
        <begin position="843"/>
        <end position="1000"/>
    </location>
</feature>
<evidence type="ECO:0000313" key="17">
    <source>
        <dbReference type="Proteomes" id="UP000002029"/>
    </source>
</evidence>
<dbReference type="InterPro" id="IPR041471">
    <property type="entry name" value="UvrB_inter"/>
</dbReference>
<evidence type="ECO:0000256" key="10">
    <source>
        <dbReference type="ARBA" id="ARBA00061104"/>
    </source>
</evidence>
<comment type="similarity">
    <text evidence="11 13">In the C-terminal section; belongs to the helicase family. RecG subfamily.</text>
</comment>
<accession>D2B3Z3</accession>
<dbReference type="InterPro" id="IPR047112">
    <property type="entry name" value="RecG/Mfd"/>
</dbReference>
<evidence type="ECO:0000259" key="14">
    <source>
        <dbReference type="PROSITE" id="PS51192"/>
    </source>
</evidence>
<dbReference type="FunFam" id="3.40.50.300:FF:000300">
    <property type="entry name" value="Transcription-repair-coupling factor"/>
    <property type="match status" value="1"/>
</dbReference>
<dbReference type="InterPro" id="IPR001650">
    <property type="entry name" value="Helicase_C-like"/>
</dbReference>
<dbReference type="SMART" id="SM00490">
    <property type="entry name" value="HELICc"/>
    <property type="match status" value="1"/>
</dbReference>
<dbReference type="Gene3D" id="3.40.50.11180">
    <property type="match status" value="1"/>
</dbReference>
<dbReference type="EMBL" id="CP001814">
    <property type="protein sequence ID" value="ACZ91227.1"/>
    <property type="molecule type" value="Genomic_DNA"/>
</dbReference>
<dbReference type="GO" id="GO:0006355">
    <property type="term" value="P:regulation of DNA-templated transcription"/>
    <property type="evidence" value="ECO:0007669"/>
    <property type="project" value="UniProtKB-UniRule"/>
</dbReference>
<evidence type="ECO:0000256" key="6">
    <source>
        <dbReference type="ARBA" id="ARBA00022806"/>
    </source>
</evidence>
<dbReference type="PROSITE" id="PS51194">
    <property type="entry name" value="HELICASE_CTER"/>
    <property type="match status" value="1"/>
</dbReference>
<dbReference type="Pfam" id="PF02559">
    <property type="entry name" value="CarD_TRCF_RID"/>
    <property type="match status" value="1"/>
</dbReference>
<keyword evidence="7 13" id="KW-0067">ATP-binding</keyword>
<keyword evidence="4 13" id="KW-0227">DNA damage</keyword>
<dbReference type="Pfam" id="PF03461">
    <property type="entry name" value="TRCF"/>
    <property type="match status" value="1"/>
</dbReference>
<dbReference type="SUPFAM" id="SSF141259">
    <property type="entry name" value="CarD-like"/>
    <property type="match status" value="1"/>
</dbReference>
<name>D2B3Z3_STRRD</name>
<keyword evidence="5 13" id="KW-0378">Hydrolase</keyword>
<evidence type="ECO:0000256" key="13">
    <source>
        <dbReference type="HAMAP-Rule" id="MF_00969"/>
    </source>
</evidence>
<evidence type="ECO:0000256" key="3">
    <source>
        <dbReference type="ARBA" id="ARBA00022741"/>
    </source>
</evidence>
<dbReference type="SMART" id="SM01058">
    <property type="entry name" value="CarD_TRCF"/>
    <property type="match status" value="1"/>
</dbReference>
<evidence type="ECO:0000256" key="9">
    <source>
        <dbReference type="ARBA" id="ARBA00023204"/>
    </source>
</evidence>
<evidence type="ECO:0000256" key="11">
    <source>
        <dbReference type="ARBA" id="ARBA00061399"/>
    </source>
</evidence>
<gene>
    <name evidence="13" type="primary">mfd</name>
    <name evidence="16" type="ordered locus">Sros_8585</name>
</gene>
<organism evidence="16 17">
    <name type="scientific">Streptosporangium roseum (strain ATCC 12428 / DSM 43021 / JCM 3005 / KCTC 9067 / NCIMB 10171 / NRRL 2505 / NI 9100)</name>
    <dbReference type="NCBI Taxonomy" id="479432"/>
    <lineage>
        <taxon>Bacteria</taxon>
        <taxon>Bacillati</taxon>
        <taxon>Actinomycetota</taxon>
        <taxon>Actinomycetes</taxon>
        <taxon>Streptosporangiales</taxon>
        <taxon>Streptosporangiaceae</taxon>
        <taxon>Streptosporangium</taxon>
    </lineage>
</organism>
<dbReference type="NCBIfam" id="TIGR00580">
    <property type="entry name" value="mfd"/>
    <property type="match status" value="1"/>
</dbReference>
<evidence type="ECO:0000256" key="7">
    <source>
        <dbReference type="ARBA" id="ARBA00022840"/>
    </source>
</evidence>
<evidence type="ECO:0000256" key="8">
    <source>
        <dbReference type="ARBA" id="ARBA00023125"/>
    </source>
</evidence>
<dbReference type="GO" id="GO:0003684">
    <property type="term" value="F:damaged DNA binding"/>
    <property type="evidence" value="ECO:0007669"/>
    <property type="project" value="InterPro"/>
</dbReference>
<comment type="similarity">
    <text evidence="10 13">In the N-terminal section; belongs to the UvrB family.</text>
</comment>